<evidence type="ECO:0000313" key="3">
    <source>
        <dbReference type="Proteomes" id="UP000007719"/>
    </source>
</evidence>
<dbReference type="InParanoid" id="B8E3A7"/>
<dbReference type="KEGG" id="dtu:Dtur_1709"/>
<feature type="domain" description="YprB ribonuclease H-like" evidence="1">
    <location>
        <begin position="6"/>
        <end position="162"/>
    </location>
</feature>
<protein>
    <recommendedName>
        <fullName evidence="1">YprB ribonuclease H-like domain-containing protein</fullName>
    </recommendedName>
</protein>
<name>B8E3A7_DICTD</name>
<dbReference type="InterPro" id="IPR038720">
    <property type="entry name" value="YprB_RNase_H-like_dom"/>
</dbReference>
<sequence length="164" mass="19490">MKKYEAYLDIETTGLSPIYSDITVIGIYLENKEESILIQLIGKEITSYNLLYIIEKVHTIYTYNGSRFDLPFIHSKLGIDLEKHVLHEDLMYRCWERGLYGGLKKVEEKLGIERKLKEVNGRIAVILWYRYTKHNDYNALNLLLEYNREDVMNLKTLREKLYGF</sequence>
<dbReference type="STRING" id="515635.Dtur_1709"/>
<dbReference type="EnsemblBacteria" id="ACK42981">
    <property type="protein sequence ID" value="ACK42981"/>
    <property type="gene ID" value="Dtur_1709"/>
</dbReference>
<dbReference type="InterPro" id="IPR012337">
    <property type="entry name" value="RNaseH-like_sf"/>
</dbReference>
<dbReference type="Pfam" id="PF13482">
    <property type="entry name" value="RNase_H_2"/>
    <property type="match status" value="1"/>
</dbReference>
<dbReference type="SUPFAM" id="SSF53098">
    <property type="entry name" value="Ribonuclease H-like"/>
    <property type="match status" value="1"/>
</dbReference>
<dbReference type="HOGENOM" id="CLU_073770_1_0_0"/>
<dbReference type="PANTHER" id="PTHR38462:SF1">
    <property type="entry name" value="YPRB RIBONUCLEASE H-LIKE DOMAIN-CONTAINING PROTEIN"/>
    <property type="match status" value="1"/>
</dbReference>
<keyword evidence="3" id="KW-1185">Reference proteome</keyword>
<proteinExistence type="predicted"/>
<dbReference type="eggNOG" id="COG3359">
    <property type="taxonomic scope" value="Bacteria"/>
</dbReference>
<dbReference type="EMBL" id="CP001251">
    <property type="protein sequence ID" value="ACK42981.1"/>
    <property type="molecule type" value="Genomic_DNA"/>
</dbReference>
<dbReference type="RefSeq" id="WP_012584056.1">
    <property type="nucleotide sequence ID" value="NC_011661.1"/>
</dbReference>
<dbReference type="OrthoDB" id="9790530at2"/>
<organism evidence="2 3">
    <name type="scientific">Dictyoglomus turgidum (strain DSM 6724 / Z-1310)</name>
    <dbReference type="NCBI Taxonomy" id="515635"/>
    <lineage>
        <taxon>Bacteria</taxon>
        <taxon>Pseudomonadati</taxon>
        <taxon>Dictyoglomota</taxon>
        <taxon>Dictyoglomia</taxon>
        <taxon>Dictyoglomales</taxon>
        <taxon>Dictyoglomaceae</taxon>
        <taxon>Dictyoglomus</taxon>
    </lineage>
</organism>
<evidence type="ECO:0000259" key="1">
    <source>
        <dbReference type="Pfam" id="PF13482"/>
    </source>
</evidence>
<accession>B8E3A7</accession>
<gene>
    <name evidence="2" type="ordered locus">Dtur_1709</name>
</gene>
<dbReference type="GO" id="GO:0003676">
    <property type="term" value="F:nucleic acid binding"/>
    <property type="evidence" value="ECO:0007669"/>
    <property type="project" value="InterPro"/>
</dbReference>
<dbReference type="AlphaFoldDB" id="B8E3A7"/>
<reference evidence="3" key="1">
    <citation type="journal article" date="2016" name="Front. Microbiol.">
        <title>The complete genome sequence of hyperthermophile Dictyoglomus turgidum DSM 6724 reveals a specialized carbohydrate fermentor.</title>
        <authorList>
            <person name="Brumm P.J."/>
            <person name="Gowda K."/>
            <person name="Robb F.T."/>
            <person name="Mead D.A."/>
        </authorList>
    </citation>
    <scope>NUCLEOTIDE SEQUENCE [LARGE SCALE GENOMIC DNA]</scope>
    <source>
        <strain evidence="3">DSM 6724 / Z-1310</strain>
    </source>
</reference>
<dbReference type="PANTHER" id="PTHR38462">
    <property type="entry name" value="EXONUCLEASE-LIKE PROTEIN"/>
    <property type="match status" value="1"/>
</dbReference>
<dbReference type="Proteomes" id="UP000007719">
    <property type="component" value="Chromosome"/>
</dbReference>
<dbReference type="InterPro" id="IPR036397">
    <property type="entry name" value="RNaseH_sf"/>
</dbReference>
<dbReference type="Gene3D" id="3.30.420.10">
    <property type="entry name" value="Ribonuclease H-like superfamily/Ribonuclease H"/>
    <property type="match status" value="1"/>
</dbReference>
<evidence type="ECO:0000313" key="2">
    <source>
        <dbReference type="EMBL" id="ACK42981.1"/>
    </source>
</evidence>